<proteinExistence type="inferred from homology"/>
<dbReference type="SUPFAM" id="SSF48310">
    <property type="entry name" value="Aldehyde ferredoxin oxidoreductase, C-terminal domains"/>
    <property type="match status" value="1"/>
</dbReference>
<protein>
    <recommendedName>
        <fullName evidence="9">Aldehyde ferredoxin oxidoreductase N-terminal domain-containing protein</fullName>
    </recommendedName>
</protein>
<dbReference type="GO" id="GO:0009055">
    <property type="term" value="F:electron transfer activity"/>
    <property type="evidence" value="ECO:0007669"/>
    <property type="project" value="InterPro"/>
</dbReference>
<dbReference type="InterPro" id="IPR013983">
    <property type="entry name" value="Ald_Fedxn_OxRdtase_N"/>
</dbReference>
<evidence type="ECO:0000256" key="6">
    <source>
        <dbReference type="ARBA" id="ARBA00023004"/>
    </source>
</evidence>
<dbReference type="SUPFAM" id="SSF56228">
    <property type="entry name" value="Aldehyde ferredoxin oxidoreductase, N-terminal domain"/>
    <property type="match status" value="1"/>
</dbReference>
<name>A0A833ECP3_CALS0</name>
<evidence type="ECO:0000256" key="8">
    <source>
        <dbReference type="ARBA" id="ARBA00049934"/>
    </source>
</evidence>
<dbReference type="PANTHER" id="PTHR30038:SF0">
    <property type="entry name" value="TUNGSTEN-CONTAINING ALDEHYDE FERREDOXIN OXIDOREDUCTASE"/>
    <property type="match status" value="1"/>
</dbReference>
<evidence type="ECO:0000256" key="3">
    <source>
        <dbReference type="ARBA" id="ARBA00022485"/>
    </source>
</evidence>
<dbReference type="GO" id="GO:0051539">
    <property type="term" value="F:4 iron, 4 sulfur cluster binding"/>
    <property type="evidence" value="ECO:0007669"/>
    <property type="project" value="UniProtKB-KW"/>
</dbReference>
<dbReference type="InterPro" id="IPR036021">
    <property type="entry name" value="Tungsten_al_ferr_oxy-like_C"/>
</dbReference>
<keyword evidence="6" id="KW-0408">Iron</keyword>
<keyword evidence="4" id="KW-0479">Metal-binding</keyword>
<dbReference type="InterPro" id="IPR013985">
    <property type="entry name" value="Ald_Fedxn_OxRdtase_dom3"/>
</dbReference>
<evidence type="ECO:0000256" key="1">
    <source>
        <dbReference type="ARBA" id="ARBA00001966"/>
    </source>
</evidence>
<evidence type="ECO:0000256" key="2">
    <source>
        <dbReference type="ARBA" id="ARBA00011032"/>
    </source>
</evidence>
<keyword evidence="7" id="KW-0411">Iron-sulfur</keyword>
<evidence type="ECO:0000313" key="10">
    <source>
        <dbReference type="EMBL" id="HIQ30005.1"/>
    </source>
</evidence>
<dbReference type="SMART" id="SM00790">
    <property type="entry name" value="AFOR_N"/>
    <property type="match status" value="1"/>
</dbReference>
<dbReference type="Gene3D" id="1.10.569.10">
    <property type="entry name" value="Aldehyde Ferredoxin Oxidoreductase Protein, subunit A, domain 2"/>
    <property type="match status" value="1"/>
</dbReference>
<comment type="similarity">
    <text evidence="2">Belongs to the AOR/FOR family.</text>
</comment>
<accession>A0A833ECP3</accession>
<keyword evidence="5" id="KW-0560">Oxidoreductase</keyword>
<evidence type="ECO:0000256" key="4">
    <source>
        <dbReference type="ARBA" id="ARBA00022723"/>
    </source>
</evidence>
<dbReference type="GO" id="GO:0046872">
    <property type="term" value="F:metal ion binding"/>
    <property type="evidence" value="ECO:0007669"/>
    <property type="project" value="UniProtKB-KW"/>
</dbReference>
<comment type="caution">
    <text evidence="10">The sequence shown here is derived from an EMBL/GenBank/DDBJ whole genome shotgun (WGS) entry which is preliminary data.</text>
</comment>
<evidence type="ECO:0000313" key="11">
    <source>
        <dbReference type="Proteomes" id="UP000608579"/>
    </source>
</evidence>
<keyword evidence="3" id="KW-0004">4Fe-4S</keyword>
<evidence type="ECO:0000256" key="5">
    <source>
        <dbReference type="ARBA" id="ARBA00023002"/>
    </source>
</evidence>
<dbReference type="AlphaFoldDB" id="A0A833ECP3"/>
<feature type="domain" description="Aldehyde ferredoxin oxidoreductase N-terminal" evidence="9">
    <location>
        <begin position="4"/>
        <end position="203"/>
    </location>
</feature>
<dbReference type="Gene3D" id="3.60.9.10">
    <property type="entry name" value="Aldehyde ferredoxin oxidoreductase, N-terminal domain"/>
    <property type="match status" value="1"/>
</dbReference>
<sequence>MTTYRLAFVDLSANNVDYITLSWDDVSGFIGGRGLGVALVYRNSASADALAGDNLLCVMTGPLTGSGFPMANRLTFIFISPMTNTIAWANTGGYAGAELRNAGVDGIVVKGVSERPCYLYVSRGVVEVRDASSLWGRGAVDAVMAFRHMHGDCRVLAIGPAGERLVKIATVVNDTGRSSGVRHGVGCVMGSKRLKAIVIRGSPRPEAKPADASRFIQRLKEAQSRIRASHLLNHENGLLAVYGTPIAVEALGSNDAIPVKNYRETTLPEYSRLGGRAMAEGVLINRMTCSYCPVSCRRETASSQAYSFRVEGPDYAQISSLGSNCMVMDLEAISYMNYLCYELGIDPIEAGNALAMLAEASELGYVEEGLRWGDVERMLGLLRAMALREEGLGEVLSYGACRAAEDLGCPELSMSVKGITIQNTDPRVEPAWGLLNAVESFGGAVHIWVYGQLIQSLAKLGVDVRIRDFNDAWEVASESYRKQVEVAVLDSLQVCAFSSYAIPLETLAGALEAMLGRKLDAGQLEYAGLSILEAEKLVNEVRGINWSSPLPRRFLEEEIPSGRHRGRVCELNPLLREYSGVAKHPTPPLEAIPKLL</sequence>
<evidence type="ECO:0000259" key="9">
    <source>
        <dbReference type="SMART" id="SM00790"/>
    </source>
</evidence>
<dbReference type="InterPro" id="IPR001203">
    <property type="entry name" value="OxRdtase_Ald_Fedxn_C"/>
</dbReference>
<dbReference type="EMBL" id="DQVM01000107">
    <property type="protein sequence ID" value="HIQ30005.1"/>
    <property type="molecule type" value="Genomic_DNA"/>
</dbReference>
<dbReference type="InterPro" id="IPR051919">
    <property type="entry name" value="W-dependent_AOR"/>
</dbReference>
<gene>
    <name evidence="10" type="ORF">EYH45_05515</name>
</gene>
<evidence type="ECO:0000256" key="7">
    <source>
        <dbReference type="ARBA" id="ARBA00023014"/>
    </source>
</evidence>
<dbReference type="GO" id="GO:0016625">
    <property type="term" value="F:oxidoreductase activity, acting on the aldehyde or oxo group of donors, iron-sulfur protein as acceptor"/>
    <property type="evidence" value="ECO:0007669"/>
    <property type="project" value="InterPro"/>
</dbReference>
<dbReference type="Pfam" id="PF01314">
    <property type="entry name" value="AFOR_C"/>
    <property type="match status" value="1"/>
</dbReference>
<dbReference type="Proteomes" id="UP000608579">
    <property type="component" value="Unassembled WGS sequence"/>
</dbReference>
<comment type="cofactor">
    <cofactor evidence="8">
        <name>tungstopterin</name>
        <dbReference type="ChEBI" id="CHEBI:30402"/>
    </cofactor>
</comment>
<dbReference type="Pfam" id="PF02730">
    <property type="entry name" value="AFOR_N"/>
    <property type="match status" value="1"/>
</dbReference>
<dbReference type="Gene3D" id="1.10.599.10">
    <property type="entry name" value="Aldehyde Ferredoxin Oxidoreductase Protein, subunit A, domain 3"/>
    <property type="match status" value="1"/>
</dbReference>
<reference evidence="10" key="1">
    <citation type="journal article" date="2020" name="ISME J.">
        <title>Gammaproteobacteria mediating utilization of methyl-, sulfur- and petroleum organic compounds in deep ocean hydrothermal plumes.</title>
        <authorList>
            <person name="Zhou Z."/>
            <person name="Liu Y."/>
            <person name="Pan J."/>
            <person name="Cron B.R."/>
            <person name="Toner B.M."/>
            <person name="Anantharaman K."/>
            <person name="Breier J.A."/>
            <person name="Dick G.J."/>
            <person name="Li M."/>
        </authorList>
    </citation>
    <scope>NUCLEOTIDE SEQUENCE</scope>
    <source>
        <strain evidence="10">SZUA-1515</strain>
    </source>
</reference>
<dbReference type="InterPro" id="IPR013984">
    <property type="entry name" value="Ald_Fedxn_OxRdtase_dom2"/>
</dbReference>
<dbReference type="PANTHER" id="PTHR30038">
    <property type="entry name" value="ALDEHYDE FERREDOXIN OXIDOREDUCTASE"/>
    <property type="match status" value="1"/>
</dbReference>
<comment type="cofactor">
    <cofactor evidence="1">
        <name>[4Fe-4S] cluster</name>
        <dbReference type="ChEBI" id="CHEBI:49883"/>
    </cofactor>
</comment>
<organism evidence="10 11">
    <name type="scientific">Caldiarchaeum subterraneum</name>
    <dbReference type="NCBI Taxonomy" id="311458"/>
    <lineage>
        <taxon>Archaea</taxon>
        <taxon>Nitrososphaerota</taxon>
        <taxon>Candidatus Caldarchaeales</taxon>
        <taxon>Candidatus Caldarchaeaceae</taxon>
        <taxon>Candidatus Caldarchaeum</taxon>
    </lineage>
</organism>
<dbReference type="InterPro" id="IPR036503">
    <property type="entry name" value="Ald_Fedxn_OxRdtase_N_sf"/>
</dbReference>